<feature type="compositionally biased region" description="Low complexity" evidence="1">
    <location>
        <begin position="135"/>
        <end position="146"/>
    </location>
</feature>
<feature type="compositionally biased region" description="Low complexity" evidence="1">
    <location>
        <begin position="1871"/>
        <end position="1889"/>
    </location>
</feature>
<dbReference type="SMART" id="SM00717">
    <property type="entry name" value="SANT"/>
    <property type="match status" value="2"/>
</dbReference>
<feature type="compositionally biased region" description="Basic residues" evidence="1">
    <location>
        <begin position="1686"/>
        <end position="1695"/>
    </location>
</feature>
<feature type="compositionally biased region" description="Basic and acidic residues" evidence="1">
    <location>
        <begin position="2865"/>
        <end position="2889"/>
    </location>
</feature>
<organism evidence="4 5">
    <name type="scientific">Klebsormidium nitens</name>
    <name type="common">Green alga</name>
    <name type="synonym">Ulothrix nitens</name>
    <dbReference type="NCBI Taxonomy" id="105231"/>
    <lineage>
        <taxon>Eukaryota</taxon>
        <taxon>Viridiplantae</taxon>
        <taxon>Streptophyta</taxon>
        <taxon>Klebsormidiophyceae</taxon>
        <taxon>Klebsormidiales</taxon>
        <taxon>Klebsormidiaceae</taxon>
        <taxon>Klebsormidium</taxon>
    </lineage>
</organism>
<feature type="compositionally biased region" description="Basic and acidic residues" evidence="1">
    <location>
        <begin position="2191"/>
        <end position="2217"/>
    </location>
</feature>
<proteinExistence type="predicted"/>
<feature type="compositionally biased region" description="Gly residues" evidence="1">
    <location>
        <begin position="2927"/>
        <end position="2944"/>
    </location>
</feature>
<dbReference type="PANTHER" id="PTHR47340:SF1">
    <property type="entry name" value="DUPLICATED HOMEODOMAIN-LIKE SUPERFAMILY PROTEIN"/>
    <property type="match status" value="1"/>
</dbReference>
<feature type="region of interest" description="Disordered" evidence="1">
    <location>
        <begin position="1918"/>
        <end position="1957"/>
    </location>
</feature>
<feature type="compositionally biased region" description="Basic and acidic residues" evidence="1">
    <location>
        <begin position="749"/>
        <end position="762"/>
    </location>
</feature>
<protein>
    <recommendedName>
        <fullName evidence="6">SANT domain-containing protein</fullName>
    </recommendedName>
</protein>
<feature type="compositionally biased region" description="Basic and acidic residues" evidence="1">
    <location>
        <begin position="1631"/>
        <end position="1643"/>
    </location>
</feature>
<reference evidence="4 5" key="1">
    <citation type="journal article" date="2014" name="Nat. Commun.">
        <title>Klebsormidium flaccidum genome reveals primary factors for plant terrestrial adaptation.</title>
        <authorList>
            <person name="Hori K."/>
            <person name="Maruyama F."/>
            <person name="Fujisawa T."/>
            <person name="Togashi T."/>
            <person name="Yamamoto N."/>
            <person name="Seo M."/>
            <person name="Sato S."/>
            <person name="Yamada T."/>
            <person name="Mori H."/>
            <person name="Tajima N."/>
            <person name="Moriyama T."/>
            <person name="Ikeuchi M."/>
            <person name="Watanabe M."/>
            <person name="Wada H."/>
            <person name="Kobayashi K."/>
            <person name="Saito M."/>
            <person name="Masuda T."/>
            <person name="Sasaki-Sekimoto Y."/>
            <person name="Mashiguchi K."/>
            <person name="Awai K."/>
            <person name="Shimojima M."/>
            <person name="Masuda S."/>
            <person name="Iwai M."/>
            <person name="Nobusawa T."/>
            <person name="Narise T."/>
            <person name="Kondo S."/>
            <person name="Saito H."/>
            <person name="Sato R."/>
            <person name="Murakawa M."/>
            <person name="Ihara Y."/>
            <person name="Oshima-Yamada Y."/>
            <person name="Ohtaka K."/>
            <person name="Satoh M."/>
            <person name="Sonobe K."/>
            <person name="Ishii M."/>
            <person name="Ohtani R."/>
            <person name="Kanamori-Sato M."/>
            <person name="Honoki R."/>
            <person name="Miyazaki D."/>
            <person name="Mochizuki H."/>
            <person name="Umetsu J."/>
            <person name="Higashi K."/>
            <person name="Shibata D."/>
            <person name="Kamiya Y."/>
            <person name="Sato N."/>
            <person name="Nakamura Y."/>
            <person name="Tabata S."/>
            <person name="Ida S."/>
            <person name="Kurokawa K."/>
            <person name="Ohta H."/>
        </authorList>
    </citation>
    <scope>NUCLEOTIDE SEQUENCE [LARGE SCALE GENOMIC DNA]</scope>
    <source>
        <strain evidence="4 5">NIES-2285</strain>
    </source>
</reference>
<feature type="compositionally biased region" description="Basic and acidic residues" evidence="1">
    <location>
        <begin position="1980"/>
        <end position="1990"/>
    </location>
</feature>
<feature type="compositionally biased region" description="Polar residues" evidence="1">
    <location>
        <begin position="832"/>
        <end position="844"/>
    </location>
</feature>
<feature type="region of interest" description="Disordered" evidence="1">
    <location>
        <begin position="1"/>
        <end position="519"/>
    </location>
</feature>
<dbReference type="InterPro" id="IPR009057">
    <property type="entry name" value="Homeodomain-like_sf"/>
</dbReference>
<sequence>MPGNEELPVWGGGGRGHGPPYGRDRGERIDRVDRGRRDFPERPPGFARNVAPIAPPQGPVPLKRRGPGRPYVYGEARYGPPGMRGAEVGPAPFLEGGPPPPAARRPERDAFYAAGSPPYGPAGDFARREAGRDVGYGPEVPGEGPVARGAFYRERGDAVARDLDGGPGWQGREPPPPMALREFRERERVRSLDRGYRRPGFAAAPYGPPPPRDNRVDRFGREWLPDTTRRPPAASDDLPPVDWKSLAELPSPREGSGGRDLPPREVGGPGLVAREVGPGFREGLGPRDGGFTTQEGPLTARDGFGTRDASVAPPVPEPLYARREAAVGSRDGFGGRDLGPLSTREPPFGLRDGGAALKEGPYFPRERPGPSPWRTSMASPPGSVPGKGGLRDREDFPPRREGPGERIDFNDQPGPAERRGDERPALFERLAERPGRAPDRTDRSPGVFISPPPHPEYPPDKPALDKVSPRGLSSAKGSPRSENRPSPRSSEAAASPRRPTEKAPPKDSSLADRAAGAAPPVAAPVLSVAPLVASIAPFSSPSPLEPSMSGQSSEARAGERPRPRLGWGQGLVAFERVKPKDEEEQVSSARRSSGADAGPESVGVSPAVSESKSVAHTAEPEGGVVNSLQMHKDEGKEAPPAEAAEAESERARVEASPATPDSGKLVDLLLKTAVSEALALDSEAGAPKAQPSQAPVPDPQAPTIKAEAVTPKVGKSSPWPQSLSALSEKEVPPKTEPPMTWPQSLSALTEKEGPVKPREAAPKEGPVVSVDMGPATVEASPAVKASPWPQSLSAAMGLVSAPEGLAPIRTPRLEEQSPAGASDAGAAKPVNPSDSIPTSPLSPTFPQPSKEEPPAFPLSASTQPMTFSSLVGSSLPEPSHRSPFGDAARLTSPYQDGPRRSYLETRPYGASPGLFSTGFHRSDSGSLGLGGAAWKPEDYLRSDAGFRKDGAVEAGEGSLGRTPSEAVNLKEAVLASVGERGGLESGQKTPPPQARVEAAEKTEDQSSPMQVDGPVVAEGVAEGERKVEETEEDGPAATEKPGEGAAAEEVGTGEPSKDVILSEMEQVDSEIERLERQLSRMASLEKSGALASTPTAQALAEATGIVGVQAEAMKGSQEAEGATTAEGLSQETGIEGVAGSKQLGGTGTEKEEAPTEEEGAEKGGEAAAEEGPGKGRTPKASEGPPSKAGSLKWKWAVAGNGDLSPDTGAGKQETGAAAQEVPEAGEEAAAKPEGDERGTEGAAAEVKEPAAALQAKRDFDPLAMGGPDPFLKFEQIIASQDGLARYLTEQHPPPPKAVPKLEPKADELILSAGCQDRAVFVQARIWANREAARRSEAGLQHLLPAGCQLGDGPLYTCPEEAPYWQVNEEAHARIEEVLRARLQEKKRDLAFTERVLALRYRFLRALWRQELEGVPARPALGKARETPRLSKDKAIRRMESGSDRKAADAKAPPKSSQRFRPGGKLDAEELQIVSRLLAEPGGEVRGHLKMTPMILTDEERAAHKFVTRNALVRDPVQEAALHKLVNPWTDAERKLFLEKYTVYNKNFKKIASFLEHKSTADCIRFYYLHQKSEDFDKVRRRQQLKKRRDYRGNNSFMGVNALAGTTGRRDREANAARVEALPALTAVMKESSKAARRAMDRGKPPSMPADVERGSQSKVAAAAVSAVVRADRGGLLDPISGDAPPRKKKRDKLKFRGGPPRPEQSEGPVGGEANAEPGPASEGVIKRVSSKGARSNLGRKERPWLDTGTPTGAGSEERVLGLASPEDPALQWTDLERQTFVAAIRDKSSAQCKAFFSKSRKRLGLDRLLEERSLKGTPGAGPEDGGAANNGAAPEVGTGEKVGVASESDEDRTIAEVASIKGQGSADKGALEVAGGAAGGAKEAAPFGKKVSNEELKRELQLGLAKVQEKAAILGRKEQEVKASAAPPTKPTLVVKPPAGVAPGVQKSPTSLPGGADDELRAAMTLLEAKEGLSDSADEMEMRPLGEVLKRKGSLVGAGGDAQRPKKKKKVEKTVGAAEAGGPPKKKAGKPKGEEAGPGSQGVEPKPMKPKPKKSGEGKASSVKGERSGKAASEDLEGSVHGAPSLWRAVLPKEEGGAADGHEMSLMATEGSLSCSDKEGDEAGEVSAQARPAKGPEKKAKPRTKKAAPEQDVPEAETFTALLAGGDSDESSGEPILGPGKQAPAAAAAGKKRDGGDKTPGERKIAVWTQEEKDRFGEMMTRQGKKKDWEQLQEAFPNKTLQQLRTHFQNSKAKRLKELEREAAQAEKDKERHKDKDKERDKEKEKEKEKERERERERERESTPTPAPPARALAATPPLPEGLREVFSPDQVQQLQKLQAHLESERAAKLLAATFDTSKHSEPPSSREVAQPGLAGSASLTIPLPGRVRPMTPPPAPSQAHPAPGSRLPPQKKRKLEDEQPEMGGINAGPPRQEAAPSFAATPSFLGKGAIRGEEQPARSAGGSSGFAALLQGAGPGGGSGGGGGGSMGGKPAGLANPFMQPSARLPVDVSEQHRQLALLMQANGMGGPAAFPPGMFPPFLFPGLMPMLMGGLGQAGIPPQMAVAAAAAAAAGGAPPRLGPFGGPPRRPSEQELQHSLEVQQQMGQRLPDDYMAAALRSAAGQAAPGGQGQRDAGLRERPNSSDVGEGRGPSSKGRSTPLDDMRSLSPPPLQTMRSSQQHELHEQEQPRPTAAPPPASSLRASSGSIKLFGQSVGPQSSPPQQPLRPAVHAPVPRSSEGFRGPEGLSLERPPPPHSLHSARDGLDRRGSDERKEDGRTEPPFWAASASGGGTGWGRPEGGPSALPHWMVEQRPTEHEQGGGPRAREEANEGRSSRGVEGAASPMSGSSLQEAMARLLALDPRAALPDRDRDGGRHGAEASGDKKGHEGMRMASDGGTRSKSEASGMLRDRAGQGGERRPLEGTAPGNRGGGREMGGGGGGLALSDGPGGISMDNMRTAYEAMAAAREAGGPAQDGGGARDMPRNVGPGSLPPWMQQGPVPEGHHAAVRPDMFFPNVGMAGWPGAMPQHPAAQAQMALMIQTFALQQALQQQQQQQQQQQRQYRPSDSREGREQGPGNNAP</sequence>
<dbReference type="GO" id="GO:0005634">
    <property type="term" value="C:nucleus"/>
    <property type="evidence" value="ECO:0000318"/>
    <property type="project" value="GO_Central"/>
</dbReference>
<accession>A0A1Y1I6Z3</accession>
<feature type="compositionally biased region" description="Gly residues" evidence="1">
    <location>
        <begin position="2474"/>
        <end position="2490"/>
    </location>
</feature>
<feature type="compositionally biased region" description="Basic and acidic residues" evidence="1">
    <location>
        <begin position="212"/>
        <end position="229"/>
    </location>
</feature>
<feature type="compositionally biased region" description="Basic and acidic residues" evidence="1">
    <location>
        <begin position="2812"/>
        <end position="2835"/>
    </location>
</feature>
<feature type="compositionally biased region" description="Low complexity" evidence="1">
    <location>
        <begin position="2458"/>
        <end position="2473"/>
    </location>
</feature>
<keyword evidence="5" id="KW-1185">Reference proteome</keyword>
<evidence type="ECO:0000259" key="2">
    <source>
        <dbReference type="PROSITE" id="PS50090"/>
    </source>
</evidence>
<dbReference type="Proteomes" id="UP000054558">
    <property type="component" value="Unassembled WGS sequence"/>
</dbReference>
<feature type="compositionally biased region" description="Basic and acidic residues" evidence="1">
    <location>
        <begin position="3063"/>
        <end position="3072"/>
    </location>
</feature>
<feature type="region of interest" description="Disordered" evidence="1">
    <location>
        <begin position="1631"/>
        <end position="1656"/>
    </location>
</feature>
<dbReference type="InterPro" id="IPR001005">
    <property type="entry name" value="SANT/Myb"/>
</dbReference>
<dbReference type="GO" id="GO:0006355">
    <property type="term" value="P:regulation of DNA-templated transcription"/>
    <property type="evidence" value="ECO:0000318"/>
    <property type="project" value="GO_Central"/>
</dbReference>
<feature type="region of interest" description="Disordered" evidence="1">
    <location>
        <begin position="2576"/>
        <end position="2604"/>
    </location>
</feature>
<dbReference type="PROSITE" id="PS51293">
    <property type="entry name" value="SANT"/>
    <property type="match status" value="1"/>
</dbReference>
<feature type="region of interest" description="Disordered" evidence="1">
    <location>
        <begin position="1971"/>
        <end position="2324"/>
    </location>
</feature>
<feature type="compositionally biased region" description="Low complexity" evidence="1">
    <location>
        <begin position="2854"/>
        <end position="2864"/>
    </location>
</feature>
<dbReference type="STRING" id="105231.A0A1Y1I6Z3"/>
<evidence type="ECO:0000256" key="1">
    <source>
        <dbReference type="SAM" id="MobiDB-lite"/>
    </source>
</evidence>
<evidence type="ECO:0008006" key="6">
    <source>
        <dbReference type="Google" id="ProtNLM"/>
    </source>
</evidence>
<feature type="compositionally biased region" description="Basic and acidic residues" evidence="1">
    <location>
        <begin position="181"/>
        <end position="196"/>
    </location>
</feature>
<feature type="region of interest" description="Disordered" evidence="1">
    <location>
        <begin position="2455"/>
        <end position="2490"/>
    </location>
</feature>
<feature type="region of interest" description="Disordered" evidence="1">
    <location>
        <begin position="1807"/>
        <end position="1889"/>
    </location>
</feature>
<dbReference type="PROSITE" id="PS50090">
    <property type="entry name" value="MYB_LIKE"/>
    <property type="match status" value="1"/>
</dbReference>
<feature type="compositionally biased region" description="Basic and acidic residues" evidence="1">
    <location>
        <begin position="457"/>
        <end position="468"/>
    </location>
</feature>
<feature type="compositionally biased region" description="Basic and acidic residues" evidence="1">
    <location>
        <begin position="2759"/>
        <end position="2778"/>
    </location>
</feature>
<feature type="region of interest" description="Disordered" evidence="1">
    <location>
        <begin position="2620"/>
        <end position="2944"/>
    </location>
</feature>
<dbReference type="EMBL" id="DF237161">
    <property type="protein sequence ID" value="GAQ84911.1"/>
    <property type="molecule type" value="Genomic_DNA"/>
</dbReference>
<feature type="compositionally biased region" description="Low complexity" evidence="1">
    <location>
        <begin position="1240"/>
        <end position="1251"/>
    </location>
</feature>
<feature type="compositionally biased region" description="Basic and acidic residues" evidence="1">
    <location>
        <begin position="416"/>
        <end position="443"/>
    </location>
</feature>
<feature type="region of interest" description="Disordered" evidence="1">
    <location>
        <begin position="536"/>
        <end position="665"/>
    </location>
</feature>
<feature type="region of interest" description="Disordered" evidence="1">
    <location>
        <begin position="681"/>
        <end position="773"/>
    </location>
</feature>
<feature type="region of interest" description="Disordered" evidence="1">
    <location>
        <begin position="977"/>
        <end position="1059"/>
    </location>
</feature>
<feature type="compositionally biased region" description="Low complexity" evidence="1">
    <location>
        <begin position="486"/>
        <end position="497"/>
    </location>
</feature>
<feature type="compositionally biased region" description="Basic and acidic residues" evidence="1">
    <location>
        <begin position="22"/>
        <end position="41"/>
    </location>
</feature>
<evidence type="ECO:0000313" key="5">
    <source>
        <dbReference type="Proteomes" id="UP000054558"/>
    </source>
</evidence>
<feature type="compositionally biased region" description="Low complexity" evidence="1">
    <location>
        <begin position="1931"/>
        <end position="1945"/>
    </location>
</feature>
<feature type="compositionally biased region" description="Basic and acidic residues" evidence="1">
    <location>
        <begin position="1228"/>
        <end position="1239"/>
    </location>
</feature>
<dbReference type="InterPro" id="IPR017884">
    <property type="entry name" value="SANT_dom"/>
</dbReference>
<feature type="compositionally biased region" description="Basic and acidic residues" evidence="1">
    <location>
        <begin position="2256"/>
        <end position="2302"/>
    </location>
</feature>
<dbReference type="OMA" id="HFPCFEM"/>
<feature type="region of interest" description="Disordered" evidence="1">
    <location>
        <begin position="3045"/>
        <end position="3080"/>
    </location>
</feature>
<feature type="region of interest" description="Disordered" evidence="1">
    <location>
        <begin position="2353"/>
        <end position="2437"/>
    </location>
</feature>
<feature type="compositionally biased region" description="Low complexity" evidence="1">
    <location>
        <begin position="1035"/>
        <end position="1054"/>
    </location>
</feature>
<dbReference type="Gene3D" id="1.10.10.60">
    <property type="entry name" value="Homeodomain-like"/>
    <property type="match status" value="2"/>
</dbReference>
<evidence type="ECO:0000313" key="4">
    <source>
        <dbReference type="EMBL" id="GAQ84911.1"/>
    </source>
</evidence>
<feature type="compositionally biased region" description="Basic and acidic residues" evidence="1">
    <location>
        <begin position="2091"/>
        <end position="2103"/>
    </location>
</feature>
<feature type="compositionally biased region" description="Low complexity" evidence="1">
    <location>
        <begin position="2698"/>
        <end position="2717"/>
    </location>
</feature>
<dbReference type="CDD" id="cd00167">
    <property type="entry name" value="SANT"/>
    <property type="match status" value="1"/>
</dbReference>
<feature type="region of interest" description="Disordered" evidence="1">
    <location>
        <begin position="806"/>
        <end position="922"/>
    </location>
</feature>
<feature type="compositionally biased region" description="Basic and acidic residues" evidence="1">
    <location>
        <begin position="2678"/>
        <end position="2687"/>
    </location>
</feature>
<feature type="compositionally biased region" description="Basic and acidic residues" evidence="1">
    <location>
        <begin position="630"/>
        <end position="639"/>
    </location>
</feature>
<dbReference type="SUPFAM" id="SSF46689">
    <property type="entry name" value="Homeodomain-like"/>
    <property type="match status" value="2"/>
</dbReference>
<dbReference type="OrthoDB" id="1746078at2759"/>
<feature type="compositionally biased region" description="Polar residues" evidence="1">
    <location>
        <begin position="859"/>
        <end position="872"/>
    </location>
</feature>
<feature type="compositionally biased region" description="Gly residues" evidence="1">
    <location>
        <begin position="2788"/>
        <end position="2798"/>
    </location>
</feature>
<feature type="region of interest" description="Disordered" evidence="1">
    <location>
        <begin position="1674"/>
        <end position="1770"/>
    </location>
</feature>
<feature type="domain" description="Myb-like" evidence="2">
    <location>
        <begin position="2208"/>
        <end position="2252"/>
    </location>
</feature>
<feature type="region of interest" description="Disordered" evidence="1">
    <location>
        <begin position="1418"/>
        <end position="1462"/>
    </location>
</feature>
<feature type="compositionally biased region" description="Basic and acidic residues" evidence="1">
    <location>
        <begin position="1422"/>
        <end position="1448"/>
    </location>
</feature>
<feature type="region of interest" description="Disordered" evidence="1">
    <location>
        <begin position="2965"/>
        <end position="2990"/>
    </location>
</feature>
<name>A0A1Y1I6Z3_KLENI</name>
<feature type="compositionally biased region" description="Basic and acidic residues" evidence="1">
    <location>
        <begin position="2897"/>
        <end position="2920"/>
    </location>
</feature>
<feature type="compositionally biased region" description="Polar residues" evidence="1">
    <location>
        <begin position="537"/>
        <end position="554"/>
    </location>
</feature>
<feature type="region of interest" description="Disordered" evidence="1">
    <location>
        <begin position="1113"/>
        <end position="1251"/>
    </location>
</feature>
<feature type="compositionally biased region" description="Basic and acidic residues" evidence="1">
    <location>
        <begin position="2064"/>
        <end position="2073"/>
    </location>
</feature>
<feature type="compositionally biased region" description="Low complexity" evidence="1">
    <location>
        <begin position="3045"/>
        <end position="3059"/>
    </location>
</feature>
<dbReference type="PANTHER" id="PTHR47340">
    <property type="entry name" value="DUPLICATED HOMEODOMAIN-LIKE SUPERFAMILY PROTEIN"/>
    <property type="match status" value="1"/>
</dbReference>
<evidence type="ECO:0000259" key="3">
    <source>
        <dbReference type="PROSITE" id="PS51293"/>
    </source>
</evidence>
<feature type="compositionally biased region" description="Basic and acidic residues" evidence="1">
    <location>
        <begin position="389"/>
        <end position="409"/>
    </location>
</feature>
<feature type="domain" description="SANT" evidence="3">
    <location>
        <begin position="1523"/>
        <end position="1574"/>
    </location>
</feature>
<feature type="compositionally biased region" description="Low complexity" evidence="1">
    <location>
        <begin position="587"/>
        <end position="598"/>
    </location>
</feature>
<feature type="compositionally biased region" description="Polar residues" evidence="1">
    <location>
        <begin position="2239"/>
        <end position="2251"/>
    </location>
</feature>
<feature type="compositionally biased region" description="Basic and acidic residues" evidence="1">
    <location>
        <begin position="151"/>
        <end position="164"/>
    </location>
</feature>
<gene>
    <name evidence="4" type="ORF">KFL_002120050</name>
</gene>
<feature type="compositionally biased region" description="Gly residues" evidence="1">
    <location>
        <begin position="10"/>
        <end position="19"/>
    </location>
</feature>
<feature type="compositionally biased region" description="Low complexity" evidence="1">
    <location>
        <begin position="2178"/>
        <end position="2189"/>
    </location>
</feature>